<keyword evidence="5" id="KW-1185">Reference proteome</keyword>
<accession>A0A558A5J1</accession>
<proteinExistence type="predicted"/>
<gene>
    <name evidence="4" type="ORF">FNH06_24030</name>
</gene>
<dbReference type="Gene3D" id="3.40.50.720">
    <property type="entry name" value="NAD(P)-binding Rossmann-like Domain"/>
    <property type="match status" value="1"/>
</dbReference>
<dbReference type="SUPFAM" id="SSF50129">
    <property type="entry name" value="GroES-like"/>
    <property type="match status" value="1"/>
</dbReference>
<dbReference type="Pfam" id="PF13602">
    <property type="entry name" value="ADH_zinc_N_2"/>
    <property type="match status" value="1"/>
</dbReference>
<evidence type="ECO:0000256" key="1">
    <source>
        <dbReference type="ARBA" id="ARBA00022857"/>
    </source>
</evidence>
<evidence type="ECO:0000256" key="2">
    <source>
        <dbReference type="ARBA" id="ARBA00023002"/>
    </source>
</evidence>
<evidence type="ECO:0000259" key="3">
    <source>
        <dbReference type="SMART" id="SM00829"/>
    </source>
</evidence>
<feature type="domain" description="Enoyl reductase (ER)" evidence="3">
    <location>
        <begin position="10"/>
        <end position="303"/>
    </location>
</feature>
<dbReference type="Gene3D" id="3.90.180.10">
    <property type="entry name" value="Medium-chain alcohol dehydrogenases, catalytic domain"/>
    <property type="match status" value="1"/>
</dbReference>
<keyword evidence="1" id="KW-0521">NADP</keyword>
<dbReference type="OrthoDB" id="5195079at2"/>
<sequence length="305" mass="30950">MHQIEVAAFGGPEVLRVRHVPGPEPGPGQVAIDVAAAGVLGADLVLRGRRGAAEPPYVPGTGVAGRVSALGESVPAAWLGRRVLAEPVGGGYAERVLAAESGLIAIPDAVHEQEAMALLHDGSTALALLDAAEVRSGESVLVLPAAGALGSLLVQLAHAAGARVVGAARGRTKLELAEALGADVVVDYSEPGWAEKAGYADVVFDGVGGEIGRAAFERAKSRFAGYGCAGGNRADIPPGEGRGVTVLGIDRLSGLAPDRVARILREAALGRVVPLIGQTYPLVRAAEAHAAIESRRAIGKTLLLT</sequence>
<organism evidence="4 5">
    <name type="scientific">Amycolatopsis acidiphila</name>
    <dbReference type="NCBI Taxonomy" id="715473"/>
    <lineage>
        <taxon>Bacteria</taxon>
        <taxon>Bacillati</taxon>
        <taxon>Actinomycetota</taxon>
        <taxon>Actinomycetes</taxon>
        <taxon>Pseudonocardiales</taxon>
        <taxon>Pseudonocardiaceae</taxon>
        <taxon>Amycolatopsis</taxon>
    </lineage>
</organism>
<dbReference type="RefSeq" id="WP_144642145.1">
    <property type="nucleotide sequence ID" value="NZ_BNAX01000001.1"/>
</dbReference>
<dbReference type="Proteomes" id="UP000318578">
    <property type="component" value="Unassembled WGS sequence"/>
</dbReference>
<dbReference type="PANTHER" id="PTHR48106:SF18">
    <property type="entry name" value="QUINONE OXIDOREDUCTASE PIG3"/>
    <property type="match status" value="1"/>
</dbReference>
<dbReference type="InterPro" id="IPR036291">
    <property type="entry name" value="NAD(P)-bd_dom_sf"/>
</dbReference>
<dbReference type="GO" id="GO:0070402">
    <property type="term" value="F:NADPH binding"/>
    <property type="evidence" value="ECO:0007669"/>
    <property type="project" value="TreeGrafter"/>
</dbReference>
<dbReference type="AlphaFoldDB" id="A0A558A5J1"/>
<evidence type="ECO:0000313" key="4">
    <source>
        <dbReference type="EMBL" id="TVT19510.1"/>
    </source>
</evidence>
<dbReference type="PANTHER" id="PTHR48106">
    <property type="entry name" value="QUINONE OXIDOREDUCTASE PIG3-RELATED"/>
    <property type="match status" value="1"/>
</dbReference>
<dbReference type="SMART" id="SM00829">
    <property type="entry name" value="PKS_ER"/>
    <property type="match status" value="1"/>
</dbReference>
<name>A0A558A5J1_9PSEU</name>
<dbReference type="InterPro" id="IPR013154">
    <property type="entry name" value="ADH-like_N"/>
</dbReference>
<comment type="caution">
    <text evidence="4">The sequence shown here is derived from an EMBL/GenBank/DDBJ whole genome shotgun (WGS) entry which is preliminary data.</text>
</comment>
<evidence type="ECO:0000313" key="5">
    <source>
        <dbReference type="Proteomes" id="UP000318578"/>
    </source>
</evidence>
<reference evidence="4 5" key="1">
    <citation type="submission" date="2019-07" db="EMBL/GenBank/DDBJ databases">
        <title>New species of Amycolatopsis and Streptomyces.</title>
        <authorList>
            <person name="Duangmal K."/>
            <person name="Teo W.F.A."/>
            <person name="Lipun K."/>
        </authorList>
    </citation>
    <scope>NUCLEOTIDE SEQUENCE [LARGE SCALE GENOMIC DNA]</scope>
    <source>
        <strain evidence="4 5">JCM 30562</strain>
    </source>
</reference>
<dbReference type="GO" id="GO:0016651">
    <property type="term" value="F:oxidoreductase activity, acting on NAD(P)H"/>
    <property type="evidence" value="ECO:0007669"/>
    <property type="project" value="TreeGrafter"/>
</dbReference>
<dbReference type="SUPFAM" id="SSF51735">
    <property type="entry name" value="NAD(P)-binding Rossmann-fold domains"/>
    <property type="match status" value="1"/>
</dbReference>
<keyword evidence="2" id="KW-0560">Oxidoreductase</keyword>
<dbReference type="Pfam" id="PF08240">
    <property type="entry name" value="ADH_N"/>
    <property type="match status" value="1"/>
</dbReference>
<protein>
    <submittedName>
        <fullName evidence="4">Zinc-binding dehydrogenase</fullName>
    </submittedName>
</protein>
<dbReference type="InterPro" id="IPR011032">
    <property type="entry name" value="GroES-like_sf"/>
</dbReference>
<dbReference type="EMBL" id="VJZA01000046">
    <property type="protein sequence ID" value="TVT19510.1"/>
    <property type="molecule type" value="Genomic_DNA"/>
</dbReference>
<dbReference type="InterPro" id="IPR020843">
    <property type="entry name" value="ER"/>
</dbReference>